<evidence type="ECO:0000256" key="2">
    <source>
        <dbReference type="ARBA" id="ARBA00022763"/>
    </source>
</evidence>
<evidence type="ECO:0000256" key="4">
    <source>
        <dbReference type="ARBA" id="ARBA00022806"/>
    </source>
</evidence>
<dbReference type="Pfam" id="PF23235">
    <property type="entry name" value="WHD_3rd_Lhr"/>
    <property type="match status" value="1"/>
</dbReference>
<dbReference type="InterPro" id="IPR045628">
    <property type="entry name" value="Lhr_WH_dom"/>
</dbReference>
<feature type="domain" description="Helicase ATP-binding" evidence="10">
    <location>
        <begin position="36"/>
        <end position="256"/>
    </location>
</feature>
<reference evidence="12 13" key="1">
    <citation type="submission" date="2020-04" db="EMBL/GenBank/DDBJ databases">
        <authorList>
            <person name="Hitch T.C.A."/>
            <person name="Wylensek D."/>
            <person name="Clavel T."/>
        </authorList>
    </citation>
    <scope>NUCLEOTIDE SEQUENCE [LARGE SCALE GENOMIC DNA]</scope>
    <source>
        <strain evidence="12 13">BL-383-APC-2I</strain>
    </source>
</reference>
<dbReference type="InterPro" id="IPR055368">
    <property type="entry name" value="WH3_Lhr"/>
</dbReference>
<dbReference type="InterPro" id="IPR011545">
    <property type="entry name" value="DEAD/DEAH_box_helicase_dom"/>
</dbReference>
<dbReference type="EC" id="3.6.4.-" evidence="12"/>
<dbReference type="GO" id="GO:0004386">
    <property type="term" value="F:helicase activity"/>
    <property type="evidence" value="ECO:0007669"/>
    <property type="project" value="UniProtKB-KW"/>
</dbReference>
<evidence type="ECO:0000313" key="13">
    <source>
        <dbReference type="Proteomes" id="UP000589552"/>
    </source>
</evidence>
<dbReference type="InterPro" id="IPR003593">
    <property type="entry name" value="AAA+_ATPase"/>
</dbReference>
<dbReference type="InterPro" id="IPR013701">
    <property type="entry name" value="Lhr-like_DEAD/DEAH_assoc"/>
</dbReference>
<evidence type="ECO:0000256" key="3">
    <source>
        <dbReference type="ARBA" id="ARBA00022801"/>
    </source>
</evidence>
<proteinExistence type="predicted"/>
<keyword evidence="8" id="KW-0413">Isomerase</keyword>
<dbReference type="SMART" id="SM00487">
    <property type="entry name" value="DEXDc"/>
    <property type="match status" value="1"/>
</dbReference>
<keyword evidence="4 12" id="KW-0347">Helicase</keyword>
<dbReference type="InterPro" id="IPR055369">
    <property type="entry name" value="WH2_Lhr"/>
</dbReference>
<dbReference type="EMBL" id="JABAGA010000004">
    <property type="protein sequence ID" value="NMF09554.1"/>
    <property type="molecule type" value="Genomic_DNA"/>
</dbReference>
<evidence type="ECO:0000313" key="12">
    <source>
        <dbReference type="EMBL" id="NMF09554.1"/>
    </source>
</evidence>
<sequence length="1634" mass="173147">MASSRDTDPLGRFTPSVATWFRDVFAEPTDVQVEAWKAISEGENALVVAPTGSGKTLAAFLWAIGSLVEGRHGGSDESRDHVRGDSGGDSGDSGTDSRDRGQAARGVRVLYISPLKALAVDVENNLRAPLTGINRVAARLGQEPAKVSVAVRSGDTPSSERSRQVRNPPDILITTPESLFLLLTSKAREILGTVDTVIIDEIHAMAGTKRGVHLALSLERLERLAGREVQRIGLSATVRPLTSVARFLGGDRPVEIIDPPSRKEWELGVHVPVEDMSDLQDRPVPSRDSIFDDGLAIGATDAGTDPSDSSGGLLPTESALPAQGSIWPFIEERVFDEIMGHRSTLVFVNSRRTAERLTSRLNELHALRTDPGSLSPELRRPPAQIMKATDVAGTAPAVIARAHHGSVSKDERATIESMLKEGSLRAVVSTSSLELGIDMGAVEKVIQVESPPSVASGLQRVGRAGHVVGAVSKGSFYPKHRADLLQTAVVVDRMRKGLIEELHVPANALDVLAQHTVAAVAMDDLDVDDWFSTVTAAHPYRGLSRELFDAVIDLVSGTYPSTDFAELRPRVVYDRITGTLSARPGAQRTAVINGGTIPDRGMFGVFLAGGGDAVPRRVGELDEEMVYESRVGDVFTLGASSWRIEQIDRDRVLVTPAPGHTGRLPFWNGDQAGRPAELGKALGAFRRLAATDDAVLEDIGLDPWARDNLTAYLEEQAQATGVIPDERTLVLERFRDELGDWRVVLHSPYGRGVNAAWALAAGAKFSRATGMDAQPVASDDGIVLRVPDSAAEPSSDLFLIDPDDVEAIVADQVGNSALFASRFRECAARALLLPSRNPGKRAPLWQQRQRSAQLLDVAKQYPKFPIVLEAVRECMQDVYDLPALVELCGNLRERTVRIAEVTTQTASPFATSILFTYTGAFMYEGDGPLAEKRAAALALDPALLNQLLGGVELRDLLDPAIIAEVDADLRRRSERRRATTAEQLMDALRVIGPVPLDEVGRVSSVTVDDAERELGHRLMRVRIAGVEHVAQSLDAALLRDGLGVPVPPGVPARADVIPDALEQLVARWARTRGPFTHDDVRDAFGVAASVAHAIVGTLAASKTVVEGRYRQGVDEPEFLAPEVLKTIRSRSLAAARAQTEPVSGSTFGRFLPQWQQVAPVLPAGREPEARGADGVFAVIEQLAGVRLPASAWETLVLPQRVRGYRPSDLDELTANGEVLVVGAGSAGAADPWVKLLPADYAAQLVDVPDAANVADVANVADSTDGAGPPTLGELQQRILGVLADGGGGGFLFGHISRLVGAEGTGTHADGVGGIAAGGIPAAGAPTATDIREALWSLFELGLVSPDGFAPLRARLSGGSGGRTAHRARRTPARGRLRMGRTSFAQANRAMAPADMMGRWSTTIDADTSATARSVALGEAWLDRYGVVTRGSVVAEETVGGFALAYGVLSRFEEAGKAMRGMVIDGLGAAQFSTPAVIDRLRGLADTPDVEGWPSGTDSPEVHVLAAVDPANPYGAALPWPERGPTRSAGSLVVLVDGLLAAHLTRGGRTLTLFDPPPGLGHEDVVPLVVAALERAIGRNMAGRIVIEKVGDDAVIGSEWANLLRSAGARITPKGVRIGGAGAGPSGSGSAGARA</sequence>
<comment type="caution">
    <text evidence="12">The sequence shown here is derived from an EMBL/GenBank/DDBJ whole genome shotgun (WGS) entry which is preliminary data.</text>
</comment>
<dbReference type="GO" id="GO:0006281">
    <property type="term" value="P:DNA repair"/>
    <property type="evidence" value="ECO:0007669"/>
    <property type="project" value="UniProtKB-KW"/>
</dbReference>
<dbReference type="NCBIfam" id="NF007284">
    <property type="entry name" value="PRK09751.1"/>
    <property type="match status" value="1"/>
</dbReference>
<evidence type="ECO:0000256" key="7">
    <source>
        <dbReference type="ARBA" id="ARBA00023204"/>
    </source>
</evidence>
<keyword evidence="7" id="KW-0234">DNA repair</keyword>
<dbReference type="SUPFAM" id="SSF52540">
    <property type="entry name" value="P-loop containing nucleoside triphosphate hydrolases"/>
    <property type="match status" value="1"/>
</dbReference>
<dbReference type="Gene3D" id="3.40.50.300">
    <property type="entry name" value="P-loop containing nucleotide triphosphate hydrolases"/>
    <property type="match status" value="2"/>
</dbReference>
<gene>
    <name evidence="12" type="ORF">HF852_08090</name>
</gene>
<organism evidence="12 13">
    <name type="scientific">Corynebacterium xerosis</name>
    <dbReference type="NCBI Taxonomy" id="1725"/>
    <lineage>
        <taxon>Bacteria</taxon>
        <taxon>Bacillati</taxon>
        <taxon>Actinomycetota</taxon>
        <taxon>Actinomycetes</taxon>
        <taxon>Mycobacteriales</taxon>
        <taxon>Corynebacteriaceae</taxon>
        <taxon>Corynebacterium</taxon>
    </lineage>
</organism>
<dbReference type="RefSeq" id="WP_168937910.1">
    <property type="nucleotide sequence ID" value="NZ_JABAGA010000004.1"/>
</dbReference>
<feature type="domain" description="Helicase C-terminal" evidence="11">
    <location>
        <begin position="330"/>
        <end position="510"/>
    </location>
</feature>
<keyword evidence="1" id="KW-0547">Nucleotide-binding</keyword>
<dbReference type="Pfam" id="PF00271">
    <property type="entry name" value="Helicase_C"/>
    <property type="match status" value="1"/>
</dbReference>
<name>A0A7X9SWV2_9CORY</name>
<dbReference type="GO" id="GO:0016887">
    <property type="term" value="F:ATP hydrolysis activity"/>
    <property type="evidence" value="ECO:0007669"/>
    <property type="project" value="TreeGrafter"/>
</dbReference>
<dbReference type="PROSITE" id="PS51192">
    <property type="entry name" value="HELICASE_ATP_BIND_1"/>
    <property type="match status" value="1"/>
</dbReference>
<evidence type="ECO:0000256" key="5">
    <source>
        <dbReference type="ARBA" id="ARBA00022840"/>
    </source>
</evidence>
<dbReference type="PROSITE" id="PS51194">
    <property type="entry name" value="HELICASE_CTER"/>
    <property type="match status" value="1"/>
</dbReference>
<dbReference type="SMART" id="SM00382">
    <property type="entry name" value="AAA"/>
    <property type="match status" value="1"/>
</dbReference>
<dbReference type="Proteomes" id="UP000589552">
    <property type="component" value="Unassembled WGS sequence"/>
</dbReference>
<evidence type="ECO:0000259" key="10">
    <source>
        <dbReference type="PROSITE" id="PS51192"/>
    </source>
</evidence>
<protein>
    <submittedName>
        <fullName evidence="12">ATP-dependent helicase</fullName>
        <ecNumber evidence="12">3.6.4.-</ecNumber>
    </submittedName>
</protein>
<evidence type="ECO:0000259" key="11">
    <source>
        <dbReference type="PROSITE" id="PS51194"/>
    </source>
</evidence>
<dbReference type="GO" id="GO:0003677">
    <property type="term" value="F:DNA binding"/>
    <property type="evidence" value="ECO:0007669"/>
    <property type="project" value="UniProtKB-KW"/>
</dbReference>
<feature type="region of interest" description="Disordered" evidence="9">
    <location>
        <begin position="1615"/>
        <end position="1634"/>
    </location>
</feature>
<keyword evidence="3 12" id="KW-0378">Hydrolase</keyword>
<keyword evidence="2" id="KW-0227">DNA damage</keyword>
<dbReference type="Pfam" id="PF23236">
    <property type="entry name" value="WHD_2nd_Lhr"/>
    <property type="match status" value="1"/>
</dbReference>
<dbReference type="InterPro" id="IPR027417">
    <property type="entry name" value="P-loop_NTPase"/>
</dbReference>
<dbReference type="Pfam" id="PF08494">
    <property type="entry name" value="DEAD_assoc"/>
    <property type="match status" value="1"/>
</dbReference>
<dbReference type="InterPro" id="IPR001650">
    <property type="entry name" value="Helicase_C-like"/>
</dbReference>
<dbReference type="InterPro" id="IPR052511">
    <property type="entry name" value="ATP-dep_Helicase"/>
</dbReference>
<keyword evidence="6" id="KW-0238">DNA-binding</keyword>
<dbReference type="GO" id="GO:0005524">
    <property type="term" value="F:ATP binding"/>
    <property type="evidence" value="ECO:0007669"/>
    <property type="project" value="UniProtKB-KW"/>
</dbReference>
<dbReference type="CDD" id="cd17922">
    <property type="entry name" value="DEXHc_LHR-like"/>
    <property type="match status" value="1"/>
</dbReference>
<feature type="region of interest" description="Disordered" evidence="9">
    <location>
        <begin position="71"/>
        <end position="101"/>
    </location>
</feature>
<dbReference type="InterPro" id="IPR055367">
    <property type="entry name" value="WH4_Lhr"/>
</dbReference>
<keyword evidence="5" id="KW-0067">ATP-binding</keyword>
<dbReference type="PANTHER" id="PTHR47962:SF5">
    <property type="entry name" value="ATP-DEPENDENT HELICASE LHR-RELATED"/>
    <property type="match status" value="1"/>
</dbReference>
<dbReference type="Pfam" id="PF19306">
    <property type="entry name" value="WHD_Lhr"/>
    <property type="match status" value="1"/>
</dbReference>
<accession>A0A7X9SWV2</accession>
<dbReference type="SMART" id="SM00490">
    <property type="entry name" value="HELICc"/>
    <property type="match status" value="1"/>
</dbReference>
<evidence type="ECO:0000256" key="1">
    <source>
        <dbReference type="ARBA" id="ARBA00022741"/>
    </source>
</evidence>
<dbReference type="Pfam" id="PF23234">
    <property type="entry name" value="WHD_4th_Lhr"/>
    <property type="match status" value="1"/>
</dbReference>
<evidence type="ECO:0000256" key="6">
    <source>
        <dbReference type="ARBA" id="ARBA00023125"/>
    </source>
</evidence>
<evidence type="ECO:0000256" key="9">
    <source>
        <dbReference type="SAM" id="MobiDB-lite"/>
    </source>
</evidence>
<dbReference type="Pfam" id="PF00270">
    <property type="entry name" value="DEAD"/>
    <property type="match status" value="1"/>
</dbReference>
<dbReference type="InterPro" id="IPR014001">
    <property type="entry name" value="Helicase_ATP-bd"/>
</dbReference>
<evidence type="ECO:0000256" key="8">
    <source>
        <dbReference type="ARBA" id="ARBA00023235"/>
    </source>
</evidence>
<feature type="compositionally biased region" description="Gly residues" evidence="9">
    <location>
        <begin position="1616"/>
        <end position="1634"/>
    </location>
</feature>
<dbReference type="PANTHER" id="PTHR47962">
    <property type="entry name" value="ATP-DEPENDENT HELICASE LHR-RELATED-RELATED"/>
    <property type="match status" value="1"/>
</dbReference>
<feature type="compositionally biased region" description="Basic and acidic residues" evidence="9">
    <location>
        <begin position="71"/>
        <end position="86"/>
    </location>
</feature>